<comment type="caution">
    <text evidence="2">The sequence shown here is derived from an EMBL/GenBank/DDBJ whole genome shotgun (WGS) entry which is preliminary data.</text>
</comment>
<dbReference type="EMBL" id="SJPL01000001">
    <property type="protein sequence ID" value="TWT68340.1"/>
    <property type="molecule type" value="Genomic_DNA"/>
</dbReference>
<evidence type="ECO:0000313" key="3">
    <source>
        <dbReference type="Proteomes" id="UP000317238"/>
    </source>
</evidence>
<accession>A0A5C5XZC0</accession>
<gene>
    <name evidence="2" type="primary">dat</name>
    <name evidence="2" type="ORF">Pan14r_05840</name>
</gene>
<dbReference type="PANTHER" id="PTHR42743">
    <property type="entry name" value="AMINO-ACID AMINOTRANSFERASE"/>
    <property type="match status" value="1"/>
</dbReference>
<dbReference type="Gene3D" id="3.20.10.10">
    <property type="entry name" value="D-amino Acid Aminotransferase, subunit A, domain 2"/>
    <property type="match status" value="1"/>
</dbReference>
<dbReference type="RefSeq" id="WP_146438265.1">
    <property type="nucleotide sequence ID" value="NZ_SJPL01000001.1"/>
</dbReference>
<evidence type="ECO:0000256" key="1">
    <source>
        <dbReference type="ARBA" id="ARBA00009320"/>
    </source>
</evidence>
<dbReference type="InterPro" id="IPR036038">
    <property type="entry name" value="Aminotransferase-like"/>
</dbReference>
<organism evidence="2 3">
    <name type="scientific">Crateriforma conspicua</name>
    <dbReference type="NCBI Taxonomy" id="2527996"/>
    <lineage>
        <taxon>Bacteria</taxon>
        <taxon>Pseudomonadati</taxon>
        <taxon>Planctomycetota</taxon>
        <taxon>Planctomycetia</taxon>
        <taxon>Planctomycetales</taxon>
        <taxon>Planctomycetaceae</taxon>
        <taxon>Crateriforma</taxon>
    </lineage>
</organism>
<dbReference type="Pfam" id="PF01063">
    <property type="entry name" value="Aminotran_4"/>
    <property type="match status" value="1"/>
</dbReference>
<keyword evidence="3" id="KW-1185">Reference proteome</keyword>
<dbReference type="SUPFAM" id="SSF56752">
    <property type="entry name" value="D-aminoacid aminotransferase-like PLP-dependent enzymes"/>
    <property type="match status" value="1"/>
</dbReference>
<name>A0A5C5XZC0_9PLAN</name>
<keyword evidence="2" id="KW-0808">Transferase</keyword>
<dbReference type="InterPro" id="IPR001544">
    <property type="entry name" value="Aminotrans_IV"/>
</dbReference>
<proteinExistence type="inferred from homology"/>
<dbReference type="Proteomes" id="UP000317238">
    <property type="component" value="Unassembled WGS sequence"/>
</dbReference>
<dbReference type="EC" id="2.6.1.21" evidence="2"/>
<reference evidence="2 3" key="1">
    <citation type="submission" date="2019-02" db="EMBL/GenBank/DDBJ databases">
        <title>Deep-cultivation of Planctomycetes and their phenomic and genomic characterization uncovers novel biology.</title>
        <authorList>
            <person name="Wiegand S."/>
            <person name="Jogler M."/>
            <person name="Boedeker C."/>
            <person name="Pinto D."/>
            <person name="Vollmers J."/>
            <person name="Rivas-Marin E."/>
            <person name="Kohn T."/>
            <person name="Peeters S.H."/>
            <person name="Heuer A."/>
            <person name="Rast P."/>
            <person name="Oberbeckmann S."/>
            <person name="Bunk B."/>
            <person name="Jeske O."/>
            <person name="Meyerdierks A."/>
            <person name="Storesund J.E."/>
            <person name="Kallscheuer N."/>
            <person name="Luecker S."/>
            <person name="Lage O.M."/>
            <person name="Pohl T."/>
            <person name="Merkel B.J."/>
            <person name="Hornburger P."/>
            <person name="Mueller R.-W."/>
            <person name="Bruemmer F."/>
            <person name="Labrenz M."/>
            <person name="Spormann A.M."/>
            <person name="Op Den Camp H."/>
            <person name="Overmann J."/>
            <person name="Amann R."/>
            <person name="Jetten M.S.M."/>
            <person name="Mascher T."/>
            <person name="Medema M.H."/>
            <person name="Devos D.P."/>
            <person name="Kaster A.-K."/>
            <person name="Ovreas L."/>
            <person name="Rohde M."/>
            <person name="Galperin M.Y."/>
            <person name="Jogler C."/>
        </authorList>
    </citation>
    <scope>NUCLEOTIDE SEQUENCE [LARGE SCALE GENOMIC DNA]</scope>
    <source>
        <strain evidence="2 3">Pan14r</strain>
    </source>
</reference>
<dbReference type="Gene3D" id="3.30.470.10">
    <property type="match status" value="1"/>
</dbReference>
<dbReference type="GO" id="GO:0046394">
    <property type="term" value="P:carboxylic acid biosynthetic process"/>
    <property type="evidence" value="ECO:0007669"/>
    <property type="project" value="UniProtKB-ARBA"/>
</dbReference>
<protein>
    <submittedName>
        <fullName evidence="2">D-alanine aminotransferase</fullName>
        <ecNumber evidence="2">2.6.1.21</ecNumber>
    </submittedName>
</protein>
<dbReference type="PANTHER" id="PTHR42743:SF4">
    <property type="entry name" value="BRANCHED-CHAIN-AMINO-ACID AMINOTRANSFERASE-RELATED"/>
    <property type="match status" value="1"/>
</dbReference>
<evidence type="ECO:0000313" key="2">
    <source>
        <dbReference type="EMBL" id="TWT68340.1"/>
    </source>
</evidence>
<keyword evidence="2" id="KW-0032">Aminotransferase</keyword>
<dbReference type="AlphaFoldDB" id="A0A5C5XZC0"/>
<dbReference type="GO" id="GO:0047810">
    <property type="term" value="F:D-alanine-2-oxoglutarate aminotransferase activity"/>
    <property type="evidence" value="ECO:0007669"/>
    <property type="project" value="UniProtKB-EC"/>
</dbReference>
<dbReference type="InterPro" id="IPR043131">
    <property type="entry name" value="BCAT-like_N"/>
</dbReference>
<dbReference type="OrthoDB" id="9805628at2"/>
<dbReference type="InterPro" id="IPR050571">
    <property type="entry name" value="Class-IV_PLP-Dep_Aminotrnsfr"/>
</dbReference>
<dbReference type="InterPro" id="IPR043132">
    <property type="entry name" value="BCAT-like_C"/>
</dbReference>
<comment type="similarity">
    <text evidence="1">Belongs to the class-IV pyridoxal-phosphate-dependent aminotransferase family.</text>
</comment>
<sequence length="285" mass="31856">MILGEYFQNGRWYDTPPPRIDSTDVGFRQGVTAVERLRTYHGQPFQTDRHLRRWWDTVEVLGIASLPSKDSFTALVDELIERNRATIDVHGDVGITWLATPGSEQGSPTCILQIQSLDHQRHQRWARSGQPLVITDVTQPPPTSWSRQIKTRCRLHYYLADQQAKRRQPDAAGVLLDGDGSITETSTCNLAILSQGTLCSPPKDRILHGVTQAVVECIAGDLGIGWTLAPITPQQLRDADEVLLMGTDAGVWFAGEVDGRQKTCDHDSVYSRIKAEFDRRVMPAD</sequence>